<dbReference type="EMBL" id="BSYO01000029">
    <property type="protein sequence ID" value="GMH25414.1"/>
    <property type="molecule type" value="Genomic_DNA"/>
</dbReference>
<organism evidence="1 2">
    <name type="scientific">Nepenthes gracilis</name>
    <name type="common">Slender pitcher plant</name>
    <dbReference type="NCBI Taxonomy" id="150966"/>
    <lineage>
        <taxon>Eukaryota</taxon>
        <taxon>Viridiplantae</taxon>
        <taxon>Streptophyta</taxon>
        <taxon>Embryophyta</taxon>
        <taxon>Tracheophyta</taxon>
        <taxon>Spermatophyta</taxon>
        <taxon>Magnoliopsida</taxon>
        <taxon>eudicotyledons</taxon>
        <taxon>Gunneridae</taxon>
        <taxon>Pentapetalae</taxon>
        <taxon>Caryophyllales</taxon>
        <taxon>Nepenthaceae</taxon>
        <taxon>Nepenthes</taxon>
    </lineage>
</organism>
<comment type="caution">
    <text evidence="1">The sequence shown here is derived from an EMBL/GenBank/DDBJ whole genome shotgun (WGS) entry which is preliminary data.</text>
</comment>
<protein>
    <submittedName>
        <fullName evidence="1">Uncharacterized protein</fullName>
    </submittedName>
</protein>
<gene>
    <name evidence="1" type="ORF">Nepgr_027257</name>
</gene>
<accession>A0AAD3TAH4</accession>
<reference evidence="1" key="1">
    <citation type="submission" date="2023-05" db="EMBL/GenBank/DDBJ databases">
        <title>Nepenthes gracilis genome sequencing.</title>
        <authorList>
            <person name="Fukushima K."/>
        </authorList>
    </citation>
    <scope>NUCLEOTIDE SEQUENCE</scope>
    <source>
        <strain evidence="1">SING2019-196</strain>
    </source>
</reference>
<evidence type="ECO:0000313" key="2">
    <source>
        <dbReference type="Proteomes" id="UP001279734"/>
    </source>
</evidence>
<dbReference type="AlphaFoldDB" id="A0AAD3TAH4"/>
<keyword evidence="2" id="KW-1185">Reference proteome</keyword>
<proteinExistence type="predicted"/>
<sequence>MELHSGSVLQPLSLKPTDEVCVLASPDTVRDCEPQCNIVSPVRRDEICLRDVASSEEASLDIRGSFPSFHTPQEEDHNMDAPFVVAGESMMAMIMTRTDVKEGLSWVAAILWSCVMKYGKCHAGFCCWHLNFPAAVLNLSLELLLSVAIDNGGSYGPCLGFVELSSWGYCLLEFFTIPCGCWSRMF</sequence>
<dbReference type="Proteomes" id="UP001279734">
    <property type="component" value="Unassembled WGS sequence"/>
</dbReference>
<name>A0AAD3TAH4_NEPGR</name>
<evidence type="ECO:0000313" key="1">
    <source>
        <dbReference type="EMBL" id="GMH25414.1"/>
    </source>
</evidence>